<dbReference type="InterPro" id="IPR017937">
    <property type="entry name" value="Thioredoxin_CS"/>
</dbReference>
<dbReference type="Gene3D" id="3.40.30.10">
    <property type="entry name" value="Glutaredoxin"/>
    <property type="match status" value="1"/>
</dbReference>
<dbReference type="PROSITE" id="PS51352">
    <property type="entry name" value="THIOREDOXIN_2"/>
    <property type="match status" value="1"/>
</dbReference>
<protein>
    <submittedName>
        <fullName evidence="4">TlpA family protein disulfide reductase</fullName>
    </submittedName>
</protein>
<dbReference type="InterPro" id="IPR036249">
    <property type="entry name" value="Thioredoxin-like_sf"/>
</dbReference>
<organism evidence="4 5">
    <name type="scientific">Noviluteimonas lactosilytica</name>
    <dbReference type="NCBI Taxonomy" id="2888523"/>
    <lineage>
        <taxon>Bacteria</taxon>
        <taxon>Pseudomonadati</taxon>
        <taxon>Pseudomonadota</taxon>
        <taxon>Gammaproteobacteria</taxon>
        <taxon>Lysobacterales</taxon>
        <taxon>Lysobacteraceae</taxon>
        <taxon>Noviluteimonas</taxon>
    </lineage>
</organism>
<evidence type="ECO:0000256" key="2">
    <source>
        <dbReference type="SAM" id="SignalP"/>
    </source>
</evidence>
<gene>
    <name evidence="4" type="ORF">LK996_12225</name>
</gene>
<evidence type="ECO:0000313" key="5">
    <source>
        <dbReference type="Proteomes" id="UP001165293"/>
    </source>
</evidence>
<reference evidence="4" key="1">
    <citation type="submission" date="2021-10" db="EMBL/GenBank/DDBJ databases">
        <authorList>
            <person name="Lyu M."/>
            <person name="Wang X."/>
            <person name="Meng X."/>
            <person name="Xu K."/>
        </authorList>
    </citation>
    <scope>NUCLEOTIDE SEQUENCE</scope>
    <source>
        <strain evidence="4">A6</strain>
    </source>
</reference>
<evidence type="ECO:0000313" key="4">
    <source>
        <dbReference type="EMBL" id="MCC8363840.1"/>
    </source>
</evidence>
<keyword evidence="1" id="KW-0676">Redox-active center</keyword>
<dbReference type="Proteomes" id="UP001165293">
    <property type="component" value="Unassembled WGS sequence"/>
</dbReference>
<dbReference type="InterPro" id="IPR050553">
    <property type="entry name" value="Thioredoxin_ResA/DsbE_sf"/>
</dbReference>
<evidence type="ECO:0000259" key="3">
    <source>
        <dbReference type="PROSITE" id="PS51352"/>
    </source>
</evidence>
<keyword evidence="5" id="KW-1185">Reference proteome</keyword>
<feature type="domain" description="Thioredoxin" evidence="3">
    <location>
        <begin position="29"/>
        <end position="167"/>
    </location>
</feature>
<sequence length="184" mass="20285">MRLKGLAVFLLLGFAFSASATSPKTTEAPAVGTPAPVLLGKDGSGDDVDLTAYRGKVVIVTFWASWCAYCLKELPALNDLQVELGDQWLKIIAVNVQDEMKYYRLMTRQMRDYKILLARDKSGDIAATYGVKAYPNLWMIDPQGNVASHHVGYGEESLTKIVTEIKRVLMVELERQEAARAAGS</sequence>
<dbReference type="PROSITE" id="PS00194">
    <property type="entry name" value="THIOREDOXIN_1"/>
    <property type="match status" value="1"/>
</dbReference>
<feature type="chain" id="PRO_5047488775" evidence="2">
    <location>
        <begin position="21"/>
        <end position="184"/>
    </location>
</feature>
<dbReference type="InterPro" id="IPR000866">
    <property type="entry name" value="AhpC/TSA"/>
</dbReference>
<dbReference type="PANTHER" id="PTHR42852:SF17">
    <property type="entry name" value="THIOREDOXIN-LIKE PROTEIN HI_1115"/>
    <property type="match status" value="1"/>
</dbReference>
<evidence type="ECO:0000256" key="1">
    <source>
        <dbReference type="ARBA" id="ARBA00023284"/>
    </source>
</evidence>
<dbReference type="EMBL" id="JAJGAK010000003">
    <property type="protein sequence ID" value="MCC8363840.1"/>
    <property type="molecule type" value="Genomic_DNA"/>
</dbReference>
<keyword evidence="2" id="KW-0732">Signal</keyword>
<dbReference type="SUPFAM" id="SSF52833">
    <property type="entry name" value="Thioredoxin-like"/>
    <property type="match status" value="1"/>
</dbReference>
<name>A0ABS8JK22_9GAMM</name>
<dbReference type="InterPro" id="IPR013766">
    <property type="entry name" value="Thioredoxin_domain"/>
</dbReference>
<dbReference type="CDD" id="cd02966">
    <property type="entry name" value="TlpA_like_family"/>
    <property type="match status" value="1"/>
</dbReference>
<dbReference type="Pfam" id="PF00578">
    <property type="entry name" value="AhpC-TSA"/>
    <property type="match status" value="1"/>
</dbReference>
<accession>A0ABS8JK22</accession>
<dbReference type="RefSeq" id="WP_230527643.1">
    <property type="nucleotide sequence ID" value="NZ_JAJGAK010000003.1"/>
</dbReference>
<comment type="caution">
    <text evidence="4">The sequence shown here is derived from an EMBL/GenBank/DDBJ whole genome shotgun (WGS) entry which is preliminary data.</text>
</comment>
<dbReference type="PANTHER" id="PTHR42852">
    <property type="entry name" value="THIOL:DISULFIDE INTERCHANGE PROTEIN DSBE"/>
    <property type="match status" value="1"/>
</dbReference>
<proteinExistence type="predicted"/>
<feature type="signal peptide" evidence="2">
    <location>
        <begin position="1"/>
        <end position="20"/>
    </location>
</feature>